<reference evidence="1 2" key="1">
    <citation type="submission" date="2018-06" db="EMBL/GenBank/DDBJ databases">
        <title>Genomic Encyclopedia of Type Strains, Phase IV (KMG-IV): sequencing the most valuable type-strain genomes for metagenomic binning, comparative biology and taxonomic classification.</title>
        <authorList>
            <person name="Goeker M."/>
        </authorList>
    </citation>
    <scope>NUCLEOTIDE SEQUENCE [LARGE SCALE GENOMIC DNA]</scope>
    <source>
        <strain evidence="1 2">DSM 5</strain>
    </source>
</reference>
<gene>
    <name evidence="1" type="ORF">C7437_101794</name>
</gene>
<organism evidence="1 2">
    <name type="scientific">Psychrobacillus insolitus</name>
    <dbReference type="NCBI Taxonomy" id="1461"/>
    <lineage>
        <taxon>Bacteria</taxon>
        <taxon>Bacillati</taxon>
        <taxon>Bacillota</taxon>
        <taxon>Bacilli</taxon>
        <taxon>Bacillales</taxon>
        <taxon>Bacillaceae</taxon>
        <taxon>Psychrobacillus</taxon>
    </lineage>
</organism>
<comment type="caution">
    <text evidence="1">The sequence shown here is derived from an EMBL/GenBank/DDBJ whole genome shotgun (WGS) entry which is preliminary data.</text>
</comment>
<dbReference type="EMBL" id="QKZI01000001">
    <property type="protein sequence ID" value="PZX07673.1"/>
    <property type="molecule type" value="Genomic_DNA"/>
</dbReference>
<name>A0A2W7N6P8_9BACI</name>
<dbReference type="Proteomes" id="UP000248646">
    <property type="component" value="Unassembled WGS sequence"/>
</dbReference>
<evidence type="ECO:0000313" key="1">
    <source>
        <dbReference type="EMBL" id="PZX07673.1"/>
    </source>
</evidence>
<dbReference type="RefSeq" id="WP_170122303.1">
    <property type="nucleotide sequence ID" value="NZ_QKZI01000001.1"/>
</dbReference>
<keyword evidence="2" id="KW-1185">Reference proteome</keyword>
<dbReference type="AlphaFoldDB" id="A0A2W7N6P8"/>
<accession>A0A2W7N6P8</accession>
<protein>
    <submittedName>
        <fullName evidence="1">Uncharacterized protein</fullName>
    </submittedName>
</protein>
<proteinExistence type="predicted"/>
<evidence type="ECO:0000313" key="2">
    <source>
        <dbReference type="Proteomes" id="UP000248646"/>
    </source>
</evidence>
<sequence length="51" mass="6193">MNKIVKLIDQLELLEYLLESKMNDEEEKFQENFSKTSFRLMAKLEKIENKL</sequence>